<sequence>MSTDVAREVLTWDAFGQASRDLAQEVVDDGFRPDLILGIARGGLLPAGTISYALGIKNLHVINVEFYTGVNERLEMPVMLPPVPQAVDLSAKSVLIVDDVADTGGTLQLVRDFCTEHVADARCAVIFEKDRSAVKCEYVWKRTNDWIDFPWSDKPVITATS</sequence>
<dbReference type="GO" id="GO:0016757">
    <property type="term" value="F:glycosyltransferase activity"/>
    <property type="evidence" value="ECO:0007669"/>
    <property type="project" value="UniProtKB-KW"/>
</dbReference>
<evidence type="ECO:0000313" key="5">
    <source>
        <dbReference type="Proteomes" id="UP000318336"/>
    </source>
</evidence>
<keyword evidence="2" id="KW-0808">Transferase</keyword>
<reference evidence="4 5" key="1">
    <citation type="submission" date="2019-06" db="EMBL/GenBank/DDBJ databases">
        <title>Sequencing the genomes of 1000 actinobacteria strains.</title>
        <authorList>
            <person name="Klenk H.-P."/>
        </authorList>
    </citation>
    <scope>NUCLEOTIDE SEQUENCE [LARGE SCALE GENOMIC DNA]</scope>
    <source>
        <strain evidence="4 5">DSM 24617</strain>
    </source>
</reference>
<organism evidence="4 5">
    <name type="scientific">Barrientosiimonas humi</name>
    <dbReference type="NCBI Taxonomy" id="999931"/>
    <lineage>
        <taxon>Bacteria</taxon>
        <taxon>Bacillati</taxon>
        <taxon>Actinomycetota</taxon>
        <taxon>Actinomycetes</taxon>
        <taxon>Micrococcales</taxon>
        <taxon>Dermacoccaceae</taxon>
        <taxon>Barrientosiimonas</taxon>
    </lineage>
</organism>
<dbReference type="RefSeq" id="WP_142006315.1">
    <property type="nucleotide sequence ID" value="NZ_CAJTBP010000001.1"/>
</dbReference>
<evidence type="ECO:0000259" key="3">
    <source>
        <dbReference type="Pfam" id="PF00156"/>
    </source>
</evidence>
<dbReference type="InterPro" id="IPR029057">
    <property type="entry name" value="PRTase-like"/>
</dbReference>
<evidence type="ECO:0000256" key="1">
    <source>
        <dbReference type="ARBA" id="ARBA00022676"/>
    </source>
</evidence>
<dbReference type="PANTHER" id="PTHR43363">
    <property type="entry name" value="HYPOXANTHINE PHOSPHORIBOSYLTRANSFERASE"/>
    <property type="match status" value="1"/>
</dbReference>
<dbReference type="Gene3D" id="3.40.50.2020">
    <property type="match status" value="1"/>
</dbReference>
<dbReference type="InterPro" id="IPR000836">
    <property type="entry name" value="PRTase_dom"/>
</dbReference>
<name>A0A542XEF0_9MICO</name>
<dbReference type="PANTHER" id="PTHR43363:SF1">
    <property type="entry name" value="HYPOXANTHINE-GUANINE PHOSPHORIBOSYLTRANSFERASE"/>
    <property type="match status" value="1"/>
</dbReference>
<dbReference type="Pfam" id="PF00156">
    <property type="entry name" value="Pribosyltran"/>
    <property type="match status" value="1"/>
</dbReference>
<keyword evidence="1" id="KW-0328">Glycosyltransferase</keyword>
<dbReference type="AlphaFoldDB" id="A0A542XEF0"/>
<keyword evidence="5" id="KW-1185">Reference proteome</keyword>
<accession>A0A542XEF0</accession>
<evidence type="ECO:0000256" key="2">
    <source>
        <dbReference type="ARBA" id="ARBA00022679"/>
    </source>
</evidence>
<dbReference type="EMBL" id="VFOK01000001">
    <property type="protein sequence ID" value="TQL34211.1"/>
    <property type="molecule type" value="Genomic_DNA"/>
</dbReference>
<dbReference type="CDD" id="cd06223">
    <property type="entry name" value="PRTases_typeI"/>
    <property type="match status" value="1"/>
</dbReference>
<gene>
    <name evidence="4" type="ORF">FB554_2371</name>
</gene>
<feature type="domain" description="Phosphoribosyltransferase" evidence="3">
    <location>
        <begin position="8"/>
        <end position="152"/>
    </location>
</feature>
<dbReference type="SUPFAM" id="SSF53271">
    <property type="entry name" value="PRTase-like"/>
    <property type="match status" value="1"/>
</dbReference>
<proteinExistence type="predicted"/>
<dbReference type="Proteomes" id="UP000318336">
    <property type="component" value="Unassembled WGS sequence"/>
</dbReference>
<dbReference type="OrthoDB" id="307631at2"/>
<evidence type="ECO:0000313" key="4">
    <source>
        <dbReference type="EMBL" id="TQL34211.1"/>
    </source>
</evidence>
<comment type="caution">
    <text evidence="4">The sequence shown here is derived from an EMBL/GenBank/DDBJ whole genome shotgun (WGS) entry which is preliminary data.</text>
</comment>
<protein>
    <recommendedName>
        <fullName evidence="3">Phosphoribosyltransferase domain-containing protein</fullName>
    </recommendedName>
</protein>